<feature type="binding site" evidence="2">
    <location>
        <position position="183"/>
    </location>
    <ligand>
        <name>a divalent metal cation</name>
        <dbReference type="ChEBI" id="CHEBI:60240"/>
        <label>2</label>
    </ligand>
</feature>
<dbReference type="SUPFAM" id="SSF51556">
    <property type="entry name" value="Metallo-dependent hydrolases"/>
    <property type="match status" value="1"/>
</dbReference>
<organism evidence="3 4">
    <name type="scientific">Actinomyces radicidentis</name>
    <dbReference type="NCBI Taxonomy" id="111015"/>
    <lineage>
        <taxon>Bacteria</taxon>
        <taxon>Bacillati</taxon>
        <taxon>Actinomycetota</taxon>
        <taxon>Actinomycetes</taxon>
        <taxon>Actinomycetales</taxon>
        <taxon>Actinomycetaceae</taxon>
        <taxon>Actinomyces</taxon>
    </lineage>
</organism>
<evidence type="ECO:0000256" key="1">
    <source>
        <dbReference type="ARBA" id="ARBA00022801"/>
    </source>
</evidence>
<dbReference type="InterPro" id="IPR018228">
    <property type="entry name" value="DNase_TatD-rel_CS"/>
</dbReference>
<reference evidence="4" key="1">
    <citation type="submission" date="2016-02" db="EMBL/GenBank/DDBJ databases">
        <authorList>
            <person name="Holder M.E."/>
            <person name="Ajami N.J."/>
            <person name="Petrosino J.F."/>
        </authorList>
    </citation>
    <scope>NUCLEOTIDE SEQUENCE [LARGE SCALE GENOMIC DNA]</scope>
    <source>
        <strain evidence="4">CCUG 36733</strain>
    </source>
</reference>
<keyword evidence="2" id="KW-0479">Metal-binding</keyword>
<dbReference type="InterPro" id="IPR032466">
    <property type="entry name" value="Metal_Hydrolase"/>
</dbReference>
<evidence type="ECO:0000256" key="2">
    <source>
        <dbReference type="PIRSR" id="PIRSR005902-1"/>
    </source>
</evidence>
<accession>A0A109W7E2</accession>
<feature type="binding site" evidence="2">
    <location>
        <position position="27"/>
    </location>
    <ligand>
        <name>a divalent metal cation</name>
        <dbReference type="ChEBI" id="CHEBI:60240"/>
        <label>1</label>
    </ligand>
</feature>
<dbReference type="PIRSF" id="PIRSF005902">
    <property type="entry name" value="DNase_TatD"/>
    <property type="match status" value="1"/>
</dbReference>
<dbReference type="AlphaFoldDB" id="A0A109W7E2"/>
<feature type="binding site" evidence="2">
    <location>
        <position position="146"/>
    </location>
    <ligand>
        <name>a divalent metal cation</name>
        <dbReference type="ChEBI" id="CHEBI:60240"/>
        <label>1</label>
    </ligand>
</feature>
<sequence length="309" mass="33168">MSHKKRDRSWPPAAAVEPLPAAVTDDHTHLPVPGVPEDGPGSDAPLTAAELVERAAAVGVTGLITSACETPTWEGSIALARELPAVRVALAVHPNEAVLHAGVREVGPDGLDPDVRPHHGEPLDEAMSRLEALIRENSDVVVAVGESGMDLFRTGERGEAVQREAFRAHVALAKELGLPLQIHDRDAHRECVEVLEADGAPERTVLHCFSGGAELAVACTEHGWYASLAGPITYPANGELRAAVAGLPDELLLVETDAPYLPPKRWRGRPNGSWLMADTVRLLAEQRGADLRAFCERLQRTSQEVYGAW</sequence>
<dbReference type="PANTHER" id="PTHR46124">
    <property type="entry name" value="D-AMINOACYL-TRNA DEACYLASE"/>
    <property type="match status" value="1"/>
</dbReference>
<dbReference type="Gene3D" id="3.20.20.140">
    <property type="entry name" value="Metal-dependent hydrolases"/>
    <property type="match status" value="1"/>
</dbReference>
<gene>
    <name evidence="3" type="ORF">AXF14_03025</name>
</gene>
<proteinExistence type="predicted"/>
<dbReference type="InterPro" id="IPR001130">
    <property type="entry name" value="TatD-like"/>
</dbReference>
<evidence type="ECO:0000313" key="4">
    <source>
        <dbReference type="Proteomes" id="UP000065220"/>
    </source>
</evidence>
<dbReference type="Pfam" id="PF01026">
    <property type="entry name" value="TatD_DNase"/>
    <property type="match status" value="1"/>
</dbReference>
<dbReference type="KEGG" id="ard:AXF14_03025"/>
<name>A0A109W7E2_ACTRD</name>
<dbReference type="RefSeq" id="WP_067940764.1">
    <property type="nucleotide sequence ID" value="NZ_CP014228.1"/>
</dbReference>
<dbReference type="GO" id="GO:0005829">
    <property type="term" value="C:cytosol"/>
    <property type="evidence" value="ECO:0007669"/>
    <property type="project" value="TreeGrafter"/>
</dbReference>
<dbReference type="CDD" id="cd01310">
    <property type="entry name" value="TatD_DNAse"/>
    <property type="match status" value="1"/>
</dbReference>
<dbReference type="EMBL" id="CP014228">
    <property type="protein sequence ID" value="AMD86763.1"/>
    <property type="molecule type" value="Genomic_DNA"/>
</dbReference>
<feature type="binding site" evidence="2">
    <location>
        <position position="29"/>
    </location>
    <ligand>
        <name>a divalent metal cation</name>
        <dbReference type="ChEBI" id="CHEBI:60240"/>
        <label>1</label>
    </ligand>
</feature>
<keyword evidence="1" id="KW-0378">Hydrolase</keyword>
<dbReference type="OrthoDB" id="9810005at2"/>
<feature type="binding site" evidence="2">
    <location>
        <position position="207"/>
    </location>
    <ligand>
        <name>a divalent metal cation</name>
        <dbReference type="ChEBI" id="CHEBI:60240"/>
        <label>2</label>
    </ligand>
</feature>
<evidence type="ECO:0000313" key="3">
    <source>
        <dbReference type="EMBL" id="AMD86763.1"/>
    </source>
</evidence>
<dbReference type="STRING" id="111015.AXF14_03025"/>
<dbReference type="PANTHER" id="PTHR46124:SF2">
    <property type="entry name" value="D-AMINOACYL-TRNA DEACYLASE"/>
    <property type="match status" value="1"/>
</dbReference>
<protein>
    <submittedName>
        <fullName evidence="3">DNAase</fullName>
    </submittedName>
</protein>
<feature type="binding site" evidence="2">
    <location>
        <position position="257"/>
    </location>
    <ligand>
        <name>a divalent metal cation</name>
        <dbReference type="ChEBI" id="CHEBI:60240"/>
        <label>1</label>
    </ligand>
</feature>
<dbReference type="GO" id="GO:0046872">
    <property type="term" value="F:metal ion binding"/>
    <property type="evidence" value="ECO:0007669"/>
    <property type="project" value="UniProtKB-KW"/>
</dbReference>
<dbReference type="PROSITE" id="PS01091">
    <property type="entry name" value="TATD_3"/>
    <property type="match status" value="1"/>
</dbReference>
<dbReference type="Proteomes" id="UP000065220">
    <property type="component" value="Chromosome"/>
</dbReference>
<keyword evidence="4" id="KW-1185">Reference proteome</keyword>
<dbReference type="GO" id="GO:0016788">
    <property type="term" value="F:hydrolase activity, acting on ester bonds"/>
    <property type="evidence" value="ECO:0007669"/>
    <property type="project" value="InterPro"/>
</dbReference>